<dbReference type="EMBL" id="LR134162">
    <property type="protein sequence ID" value="VEB02643.1"/>
    <property type="molecule type" value="Genomic_DNA"/>
</dbReference>
<gene>
    <name evidence="2" type="ORF">NCTC13635_03014</name>
</gene>
<sequence>MAKENVTDDLRAELKTLADTLEEVLNSSADKSKEEMGKTAQ</sequence>
<reference evidence="2 3" key="1">
    <citation type="submission" date="2018-12" db="EMBL/GenBank/DDBJ databases">
        <authorList>
            <consortium name="Pathogen Informatics"/>
        </authorList>
    </citation>
    <scope>NUCLEOTIDE SEQUENCE [LARGE SCALE GENOMIC DNA]</scope>
    <source>
        <strain evidence="2 3">NCTC13635</strain>
    </source>
</reference>
<dbReference type="Proteomes" id="UP000282433">
    <property type="component" value="Chromosome"/>
</dbReference>
<organism evidence="2 3">
    <name type="scientific">Klebsiella pneumoniae</name>
    <dbReference type="NCBI Taxonomy" id="573"/>
    <lineage>
        <taxon>Bacteria</taxon>
        <taxon>Pseudomonadati</taxon>
        <taxon>Pseudomonadota</taxon>
        <taxon>Gammaproteobacteria</taxon>
        <taxon>Enterobacterales</taxon>
        <taxon>Enterobacteriaceae</taxon>
        <taxon>Klebsiella/Raoultella group</taxon>
        <taxon>Klebsiella</taxon>
        <taxon>Klebsiella pneumoniae complex</taxon>
    </lineage>
</organism>
<evidence type="ECO:0000313" key="3">
    <source>
        <dbReference type="Proteomes" id="UP000282433"/>
    </source>
</evidence>
<evidence type="ECO:0000313" key="2">
    <source>
        <dbReference type="EMBL" id="VEB02643.1"/>
    </source>
</evidence>
<accession>A0A3S4KE14</accession>
<name>A0A3S4KE14_KLEPN</name>
<dbReference type="AlphaFoldDB" id="A0A3S4KE14"/>
<evidence type="ECO:0000259" key="1">
    <source>
        <dbReference type="Pfam" id="PF05957"/>
    </source>
</evidence>
<dbReference type="Pfam" id="PF05957">
    <property type="entry name" value="DUF883"/>
    <property type="match status" value="1"/>
</dbReference>
<feature type="domain" description="DUF883" evidence="1">
    <location>
        <begin position="8"/>
        <end position="35"/>
    </location>
</feature>
<dbReference type="InterPro" id="IPR043604">
    <property type="entry name" value="DUF883_N"/>
</dbReference>
<protein>
    <submittedName>
        <fullName evidence="2">Membrane protein YqjD</fullName>
    </submittedName>
</protein>
<proteinExistence type="predicted"/>